<gene>
    <name evidence="1" type="ORF">AN926_10285</name>
</gene>
<dbReference type="PATRIC" id="fig|37636.3.peg.1527"/>
<evidence type="ECO:0000313" key="1">
    <source>
        <dbReference type="EMBL" id="KPD26434.1"/>
    </source>
</evidence>
<dbReference type="Proteomes" id="UP000053099">
    <property type="component" value="Unassembled WGS sequence"/>
</dbReference>
<reference evidence="1 2" key="1">
    <citation type="submission" date="2015-09" db="EMBL/GenBank/DDBJ databases">
        <title>Draft genome sequence of Thermus scotoductus strain K1 isolated from a geothermal spring in Nagorno-Karabakh, Armenia.</title>
        <authorList>
            <person name="Saghatelyan A."/>
            <person name="Poghosyan L."/>
            <person name="Panosyan H."/>
            <person name="Birkeland N.-K."/>
        </authorList>
    </citation>
    <scope>NUCLEOTIDE SEQUENCE [LARGE SCALE GENOMIC DNA]</scope>
    <source>
        <strain evidence="1 2">K1</strain>
    </source>
</reference>
<protein>
    <submittedName>
        <fullName evidence="1">Uncharacterized protein</fullName>
    </submittedName>
</protein>
<sequence>MKPLKRQGASHRKGNGKTLWVFRLSLLLERLRPRVYLKPPPALVQELKQVRQPLRLDLPYYAAHSGQEYVLIPWDAYMEEGEEILRNL</sequence>
<proteinExistence type="predicted"/>
<evidence type="ECO:0000313" key="2">
    <source>
        <dbReference type="Proteomes" id="UP000053099"/>
    </source>
</evidence>
<name>A0A0N0IPZ3_THESC</name>
<comment type="caution">
    <text evidence="1">The sequence shown here is derived from an EMBL/GenBank/DDBJ whole genome shotgun (WGS) entry which is preliminary data.</text>
</comment>
<dbReference type="AlphaFoldDB" id="A0A0N0IPZ3"/>
<dbReference type="EMBL" id="LJJR01000040">
    <property type="protein sequence ID" value="KPD26434.1"/>
    <property type="molecule type" value="Genomic_DNA"/>
</dbReference>
<accession>A0A0N0IPZ3</accession>
<organism evidence="1 2">
    <name type="scientific">Thermus scotoductus</name>
    <dbReference type="NCBI Taxonomy" id="37636"/>
    <lineage>
        <taxon>Bacteria</taxon>
        <taxon>Thermotogati</taxon>
        <taxon>Deinococcota</taxon>
        <taxon>Deinococci</taxon>
        <taxon>Thermales</taxon>
        <taxon>Thermaceae</taxon>
        <taxon>Thermus</taxon>
    </lineage>
</organism>